<dbReference type="GO" id="GO:0016853">
    <property type="term" value="F:isomerase activity"/>
    <property type="evidence" value="ECO:0007669"/>
    <property type="project" value="UniProtKB-KW"/>
</dbReference>
<comment type="caution">
    <text evidence="2">The sequence shown here is derived from an EMBL/GenBank/DDBJ whole genome shotgun (WGS) entry which is preliminary data.</text>
</comment>
<gene>
    <name evidence="2" type="ORF">H9771_09755</name>
</gene>
<dbReference type="SUPFAM" id="SSF51658">
    <property type="entry name" value="Xylose isomerase-like"/>
    <property type="match status" value="1"/>
</dbReference>
<reference evidence="2" key="1">
    <citation type="journal article" date="2021" name="PeerJ">
        <title>Extensive microbial diversity within the chicken gut microbiome revealed by metagenomics and culture.</title>
        <authorList>
            <person name="Gilroy R."/>
            <person name="Ravi A."/>
            <person name="Getino M."/>
            <person name="Pursley I."/>
            <person name="Horton D.L."/>
            <person name="Alikhan N.F."/>
            <person name="Baker D."/>
            <person name="Gharbi K."/>
            <person name="Hall N."/>
            <person name="Watson M."/>
            <person name="Adriaenssens E.M."/>
            <person name="Foster-Nyarko E."/>
            <person name="Jarju S."/>
            <person name="Secka A."/>
            <person name="Antonio M."/>
            <person name="Oren A."/>
            <person name="Chaudhuri R.R."/>
            <person name="La Ragione R."/>
            <person name="Hildebrand F."/>
            <person name="Pallen M.J."/>
        </authorList>
    </citation>
    <scope>NUCLEOTIDE SEQUENCE</scope>
    <source>
        <strain evidence="2">ChiHjej9B8-13557</strain>
    </source>
</reference>
<evidence type="ECO:0000313" key="3">
    <source>
        <dbReference type="Proteomes" id="UP000824211"/>
    </source>
</evidence>
<protein>
    <submittedName>
        <fullName evidence="2">Sugar phosphate isomerase/epimerase</fullName>
    </submittedName>
</protein>
<dbReference type="Pfam" id="PF01261">
    <property type="entry name" value="AP_endonuc_2"/>
    <property type="match status" value="1"/>
</dbReference>
<dbReference type="AlphaFoldDB" id="A0A9D2MFQ7"/>
<dbReference type="Proteomes" id="UP000824211">
    <property type="component" value="Unassembled WGS sequence"/>
</dbReference>
<reference evidence="2" key="2">
    <citation type="submission" date="2021-04" db="EMBL/GenBank/DDBJ databases">
        <authorList>
            <person name="Gilroy R."/>
        </authorList>
    </citation>
    <scope>NUCLEOTIDE SEQUENCE</scope>
    <source>
        <strain evidence="2">ChiHjej9B8-13557</strain>
    </source>
</reference>
<dbReference type="EMBL" id="DWXX01000185">
    <property type="protein sequence ID" value="HJB59916.1"/>
    <property type="molecule type" value="Genomic_DNA"/>
</dbReference>
<proteinExistence type="predicted"/>
<name>A0A9D2MFQ7_9FIRM</name>
<feature type="domain" description="Xylose isomerase-like TIM barrel" evidence="1">
    <location>
        <begin position="24"/>
        <end position="251"/>
    </location>
</feature>
<dbReference type="InterPro" id="IPR013022">
    <property type="entry name" value="Xyl_isomerase-like_TIM-brl"/>
</dbReference>
<evidence type="ECO:0000313" key="2">
    <source>
        <dbReference type="EMBL" id="HJB59916.1"/>
    </source>
</evidence>
<dbReference type="Gene3D" id="3.20.20.150">
    <property type="entry name" value="Divalent-metal-dependent TIM barrel enzymes"/>
    <property type="match status" value="1"/>
</dbReference>
<dbReference type="InterPro" id="IPR036237">
    <property type="entry name" value="Xyl_isomerase-like_sf"/>
</dbReference>
<sequence length="279" mass="30018">MPAFITGARGHDFGRFDPEGLFTAIGQAGFACTQLAYTKAIAGVKSYADVTPELVAATKAAVEKTGVSVAVYGTYVELSLVDEAQRRAETAKAISQIGNAKFLAAGCMGSETTKMEKQPGVTRKEAQEALLRSLGEIMPACEEAGVLFGVECVYYHAMNDPEAVKMVLDTIASPNLRVICDLANYIGPENASVDAQRRIWDKVGSWYGDKIAAVHFKGQAFAPDGMHLCTSLEDSVIDYAGGFAMLRQLPQRTLPVLREEAVPARAASDIAFMEQFYQG</sequence>
<organism evidence="2 3">
    <name type="scientific">Candidatus Faecalibacterium faecipullorum</name>
    <dbReference type="NCBI Taxonomy" id="2838578"/>
    <lineage>
        <taxon>Bacteria</taxon>
        <taxon>Bacillati</taxon>
        <taxon>Bacillota</taxon>
        <taxon>Clostridia</taxon>
        <taxon>Eubacteriales</taxon>
        <taxon>Oscillospiraceae</taxon>
        <taxon>Faecalibacterium</taxon>
    </lineage>
</organism>
<keyword evidence="2" id="KW-0413">Isomerase</keyword>
<accession>A0A9D2MFQ7</accession>
<evidence type="ECO:0000259" key="1">
    <source>
        <dbReference type="Pfam" id="PF01261"/>
    </source>
</evidence>